<evidence type="ECO:0000313" key="3">
    <source>
        <dbReference type="Proteomes" id="UP000637720"/>
    </source>
</evidence>
<protein>
    <recommendedName>
        <fullName evidence="1">Core domain-containing protein</fullName>
    </recommendedName>
</protein>
<evidence type="ECO:0000259" key="1">
    <source>
        <dbReference type="Pfam" id="PF01521"/>
    </source>
</evidence>
<dbReference type="InterPro" id="IPR000361">
    <property type="entry name" value="ATAP_core_dom"/>
</dbReference>
<dbReference type="AlphaFoldDB" id="A0A8J3FCL5"/>
<feature type="domain" description="Core" evidence="1">
    <location>
        <begin position="5"/>
        <end position="84"/>
    </location>
</feature>
<dbReference type="Proteomes" id="UP000637720">
    <property type="component" value="Unassembled WGS sequence"/>
</dbReference>
<dbReference type="Gene3D" id="2.60.300.12">
    <property type="entry name" value="HesB-like domain"/>
    <property type="match status" value="1"/>
</dbReference>
<evidence type="ECO:0000313" key="2">
    <source>
        <dbReference type="EMBL" id="GGK06837.1"/>
    </source>
</evidence>
<dbReference type="InterPro" id="IPR035903">
    <property type="entry name" value="HesB-like_dom_sf"/>
</dbReference>
<accession>A0A8J3FCL5</accession>
<sequence length="110" mass="12545">MALRLIITEKAAEFYRQELDVQEGEALRLFVRIGGVGHVGYSFGIQKDRITPHDHVVRVRDVAFVVRDDDAWYLDGMTIDLDGSDEIVVSHERFARLDHPVEEREPALVG</sequence>
<name>A0A8J3FCL5_9BACI</name>
<proteinExistence type="predicted"/>
<dbReference type="SUPFAM" id="SSF89360">
    <property type="entry name" value="HesB-like domain"/>
    <property type="match status" value="1"/>
</dbReference>
<dbReference type="EMBL" id="BMOF01000058">
    <property type="protein sequence ID" value="GGK06837.1"/>
    <property type="molecule type" value="Genomic_DNA"/>
</dbReference>
<organism evidence="2 3">
    <name type="scientific">Calditerricola satsumensis</name>
    <dbReference type="NCBI Taxonomy" id="373054"/>
    <lineage>
        <taxon>Bacteria</taxon>
        <taxon>Bacillati</taxon>
        <taxon>Bacillota</taxon>
        <taxon>Bacilli</taxon>
        <taxon>Bacillales</taxon>
        <taxon>Bacillaceae</taxon>
        <taxon>Calditerricola</taxon>
    </lineage>
</organism>
<reference evidence="2" key="1">
    <citation type="journal article" date="2014" name="Int. J. Syst. Evol. Microbiol.">
        <title>Complete genome sequence of Corynebacterium casei LMG S-19264T (=DSM 44701T), isolated from a smear-ripened cheese.</title>
        <authorList>
            <consortium name="US DOE Joint Genome Institute (JGI-PGF)"/>
            <person name="Walter F."/>
            <person name="Albersmeier A."/>
            <person name="Kalinowski J."/>
            <person name="Ruckert C."/>
        </authorList>
    </citation>
    <scope>NUCLEOTIDE SEQUENCE</scope>
    <source>
        <strain evidence="2">JCM 14719</strain>
    </source>
</reference>
<dbReference type="RefSeq" id="WP_054671509.1">
    <property type="nucleotide sequence ID" value="NZ_BMOF01000058.1"/>
</dbReference>
<comment type="caution">
    <text evidence="2">The sequence shown here is derived from an EMBL/GenBank/DDBJ whole genome shotgun (WGS) entry which is preliminary data.</text>
</comment>
<gene>
    <name evidence="2" type="ORF">GCM10007043_21150</name>
</gene>
<reference evidence="2" key="2">
    <citation type="submission" date="2020-09" db="EMBL/GenBank/DDBJ databases">
        <authorList>
            <person name="Sun Q."/>
            <person name="Ohkuma M."/>
        </authorList>
    </citation>
    <scope>NUCLEOTIDE SEQUENCE</scope>
    <source>
        <strain evidence="2">JCM 14719</strain>
    </source>
</reference>
<keyword evidence="3" id="KW-1185">Reference proteome</keyword>
<dbReference type="Pfam" id="PF01521">
    <property type="entry name" value="Fe-S_biosyn"/>
    <property type="match status" value="1"/>
</dbReference>